<accession>A0ACB8UQ31</accession>
<protein>
    <submittedName>
        <fullName evidence="1">Ribosomal lysine N-methyltransferase 4</fullName>
    </submittedName>
</protein>
<gene>
    <name evidence="1" type="primary">RMS1</name>
    <name evidence="1" type="ORF">LOY88_005655</name>
</gene>
<dbReference type="EMBL" id="JALBCA010000105">
    <property type="protein sequence ID" value="KAI2382883.1"/>
    <property type="molecule type" value="Genomic_DNA"/>
</dbReference>
<name>A0ACB8UQ31_9EURO</name>
<organism evidence="1">
    <name type="scientific">Ophidiomyces ophidiicola</name>
    <dbReference type="NCBI Taxonomy" id="1387563"/>
    <lineage>
        <taxon>Eukaryota</taxon>
        <taxon>Fungi</taxon>
        <taxon>Dikarya</taxon>
        <taxon>Ascomycota</taxon>
        <taxon>Pezizomycotina</taxon>
        <taxon>Eurotiomycetes</taxon>
        <taxon>Eurotiomycetidae</taxon>
        <taxon>Onygenales</taxon>
        <taxon>Onygenaceae</taxon>
        <taxon>Ophidiomyces</taxon>
    </lineage>
</organism>
<reference evidence="1" key="1">
    <citation type="journal article" date="2022" name="bioRxiv">
        <title>Population genetic analysis of Ophidiomyces ophidiicola, the causative agent of snake fungal disease, indicates recent introductions to the USA.</title>
        <authorList>
            <person name="Ladner J.T."/>
            <person name="Palmer J.M."/>
            <person name="Ettinger C.L."/>
            <person name="Stajich J.E."/>
            <person name="Farrell T.M."/>
            <person name="Glorioso B.M."/>
            <person name="Lawson B."/>
            <person name="Price S.J."/>
            <person name="Stengle A.G."/>
            <person name="Grear D.A."/>
            <person name="Lorch J.M."/>
        </authorList>
    </citation>
    <scope>NUCLEOTIDE SEQUENCE</scope>
    <source>
        <strain evidence="1">NWHC 24266-5</strain>
    </source>
</reference>
<proteinExistence type="predicted"/>
<comment type="caution">
    <text evidence="1">The sequence shown here is derived from an EMBL/GenBank/DDBJ whole genome shotgun (WGS) entry which is preliminary data.</text>
</comment>
<evidence type="ECO:0000313" key="1">
    <source>
        <dbReference type="EMBL" id="KAI2382883.1"/>
    </source>
</evidence>
<sequence>MEPGVDRRFAQNSNAFMHWLKQQHGVWVSPKISIADLRSRGAGRGVVACEGIASNEDLFSIPEDLVLNVQNSELKNLINLENAGLDTWSSLIVTMIYEYLRGAASRWSSYFDVLPTEFDTLMFWTDEELHQLKGSFVLGKIGKQQADEMIYEDILPLIAKHPHIFQPHNQFVSSDLLENQVVWIELAHRMGTLIMAYAFDIEVDIDKEEKEGQDGYVTDDELQVTKGMIPLADLLNADGHRNNARLYQEDGYFRMRSIAPISKGAEIFNDYGEIPRADLLRRYGYITDNYTPYDVVEISLESVLNATGRDSDCYQLKFLEDFDILDDGYAFQRPDEHTTLADVIPADLLILLQVLQMTQDQLLELEKKATLPKPELKESEAKVLVKILQNRQQDYPTTVDEDNHLLQSLDNSDSTSDHHKEMAIQVRKGEKEVLQLLLDDLQSFIRSLHNQQPKRGANNESGDGKRRKLKW</sequence>